<dbReference type="Pfam" id="PF00067">
    <property type="entry name" value="p450"/>
    <property type="match status" value="1"/>
</dbReference>
<dbReference type="PRINTS" id="PR00463">
    <property type="entry name" value="EP450I"/>
</dbReference>
<keyword evidence="4" id="KW-0408">Iron</keyword>
<dbReference type="Gene3D" id="1.10.630.10">
    <property type="entry name" value="Cytochrome P450"/>
    <property type="match status" value="1"/>
</dbReference>
<evidence type="ECO:0000256" key="4">
    <source>
        <dbReference type="ARBA" id="ARBA00023004"/>
    </source>
</evidence>
<dbReference type="SUPFAM" id="SSF48264">
    <property type="entry name" value="Cytochrome P450"/>
    <property type="match status" value="1"/>
</dbReference>
<keyword evidence="2" id="KW-0479">Metal-binding</keyword>
<keyword evidence="6" id="KW-0472">Membrane</keyword>
<dbReference type="EMBL" id="JBAWTH010000154">
    <property type="protein sequence ID" value="KAL2274552.1"/>
    <property type="molecule type" value="Genomic_DNA"/>
</dbReference>
<evidence type="ECO:0008006" key="9">
    <source>
        <dbReference type="Google" id="ProtNLM"/>
    </source>
</evidence>
<evidence type="ECO:0000256" key="5">
    <source>
        <dbReference type="ARBA" id="ARBA00023033"/>
    </source>
</evidence>
<evidence type="ECO:0000313" key="8">
    <source>
        <dbReference type="Proteomes" id="UP001600888"/>
    </source>
</evidence>
<protein>
    <recommendedName>
        <fullName evidence="9">Cytochrome P450</fullName>
    </recommendedName>
</protein>
<evidence type="ECO:0000256" key="3">
    <source>
        <dbReference type="ARBA" id="ARBA00023002"/>
    </source>
</evidence>
<comment type="similarity">
    <text evidence="1">Belongs to the cytochrome P450 family.</text>
</comment>
<dbReference type="CDD" id="cd11065">
    <property type="entry name" value="CYP64-like"/>
    <property type="match status" value="1"/>
</dbReference>
<name>A0ABR4DW13_9PEZI</name>
<sequence length="558" mass="62959">MTVQRPDVSSNMAIDIADSLTPAGIAAVSLFGLVAYAVLRLLQVGRRPAGLPPGPPTLPIIGNLHRMPTFKPYKVFAEWGKVYGPIYSLMVGSNPLIMIQSQEIAKELLDKRGSNYSTRPDLYILSELSSRGMRQVAMKYTPTWRQIARINHKLLNAKAALAFTPYQTLESRQMLADILDNPSEHQRHIQRYSNSVSCQMVYGFRTTTWSDPKLQSVVSIFNEVCDLAITIPARLMDCYPILQKLPKSLLPVCRQALDLERRCIEVFLDRWMAAKKKTQDKVATPCFCTALSQAQKSEGFSDELASYIAGDLIEAASSTSSDTLFGFLMAMVTHPEVQRRAQEELDAVVGTDRLPTFDDMAQLPYIRGCVKETLRWMPTTSLLVPHSPIKDDVYRDFVIPAGAGVVVNVWALNMDPERWPDPRVFDPSRFEKEDRSEYEIAKAYDPDTLRHNYVFGAGRRLCQGIHYAERSLWLSMGCLLWAFDFSTPDPSKIDTEDLRGGLAVQPAPFECNIKPRDEHRAAMVRKEWSAMQDDFLDPVTKQWKSVPDGMPLSTYSMD</sequence>
<keyword evidence="8" id="KW-1185">Reference proteome</keyword>
<dbReference type="InterPro" id="IPR001128">
    <property type="entry name" value="Cyt_P450"/>
</dbReference>
<dbReference type="PANTHER" id="PTHR46300">
    <property type="entry name" value="P450, PUTATIVE (EUROFUNG)-RELATED-RELATED"/>
    <property type="match status" value="1"/>
</dbReference>
<keyword evidence="5" id="KW-0503">Monooxygenase</keyword>
<dbReference type="Proteomes" id="UP001600888">
    <property type="component" value="Unassembled WGS sequence"/>
</dbReference>
<evidence type="ECO:0000313" key="7">
    <source>
        <dbReference type="EMBL" id="KAL2274552.1"/>
    </source>
</evidence>
<reference evidence="7 8" key="1">
    <citation type="submission" date="2024-03" db="EMBL/GenBank/DDBJ databases">
        <title>A high-quality draft genome sequence of Diaporthe vaccinii, a causative agent of upright dieback and viscid rot disease in cranberry plants.</title>
        <authorList>
            <person name="Sarrasin M."/>
            <person name="Lang B.F."/>
            <person name="Burger G."/>
        </authorList>
    </citation>
    <scope>NUCLEOTIDE SEQUENCE [LARGE SCALE GENOMIC DNA]</scope>
    <source>
        <strain evidence="7 8">IS7</strain>
    </source>
</reference>
<dbReference type="PANTHER" id="PTHR46300:SF2">
    <property type="entry name" value="CYTOCHROME P450 MONOOXYGENASE ALNH-RELATED"/>
    <property type="match status" value="1"/>
</dbReference>
<evidence type="ECO:0000256" key="2">
    <source>
        <dbReference type="ARBA" id="ARBA00022723"/>
    </source>
</evidence>
<evidence type="ECO:0000256" key="1">
    <source>
        <dbReference type="ARBA" id="ARBA00010617"/>
    </source>
</evidence>
<organism evidence="7 8">
    <name type="scientific">Diaporthe vaccinii</name>
    <dbReference type="NCBI Taxonomy" id="105482"/>
    <lineage>
        <taxon>Eukaryota</taxon>
        <taxon>Fungi</taxon>
        <taxon>Dikarya</taxon>
        <taxon>Ascomycota</taxon>
        <taxon>Pezizomycotina</taxon>
        <taxon>Sordariomycetes</taxon>
        <taxon>Sordariomycetidae</taxon>
        <taxon>Diaporthales</taxon>
        <taxon>Diaporthaceae</taxon>
        <taxon>Diaporthe</taxon>
        <taxon>Diaporthe eres species complex</taxon>
    </lineage>
</organism>
<evidence type="ECO:0000256" key="6">
    <source>
        <dbReference type="SAM" id="Phobius"/>
    </source>
</evidence>
<gene>
    <name evidence="7" type="ORF">FJTKL_03126</name>
</gene>
<dbReference type="InterPro" id="IPR036396">
    <property type="entry name" value="Cyt_P450_sf"/>
</dbReference>
<proteinExistence type="inferred from homology"/>
<dbReference type="InterPro" id="IPR050364">
    <property type="entry name" value="Cytochrome_P450_fung"/>
</dbReference>
<keyword evidence="3" id="KW-0560">Oxidoreductase</keyword>
<dbReference type="InterPro" id="IPR002401">
    <property type="entry name" value="Cyt_P450_E_grp-I"/>
</dbReference>
<accession>A0ABR4DW13</accession>
<feature type="transmembrane region" description="Helical" evidence="6">
    <location>
        <begin position="20"/>
        <end position="39"/>
    </location>
</feature>
<comment type="caution">
    <text evidence="7">The sequence shown here is derived from an EMBL/GenBank/DDBJ whole genome shotgun (WGS) entry which is preliminary data.</text>
</comment>
<keyword evidence="6" id="KW-0812">Transmembrane</keyword>
<keyword evidence="6" id="KW-1133">Transmembrane helix</keyword>